<dbReference type="InterPro" id="IPR007159">
    <property type="entry name" value="SpoVT-AbrB_dom"/>
</dbReference>
<dbReference type="SUPFAM" id="SSF89447">
    <property type="entry name" value="AbrB/MazE/MraZ-like"/>
    <property type="match status" value="1"/>
</dbReference>
<dbReference type="GO" id="GO:0003677">
    <property type="term" value="F:DNA binding"/>
    <property type="evidence" value="ECO:0007669"/>
    <property type="project" value="UniProtKB-UniRule"/>
</dbReference>
<dbReference type="PANTHER" id="PTHR36432:SF4">
    <property type="entry name" value="TRANSITION STATE REGULATOR ABH-RELATED"/>
    <property type="match status" value="1"/>
</dbReference>
<dbReference type="InterPro" id="IPR040678">
    <property type="entry name" value="AbrB_C"/>
</dbReference>
<dbReference type="GO" id="GO:0042802">
    <property type="term" value="F:identical protein binding"/>
    <property type="evidence" value="ECO:0007669"/>
    <property type="project" value="UniProtKB-ARBA"/>
</dbReference>
<dbReference type="Pfam" id="PF18277">
    <property type="entry name" value="AbrB_C"/>
    <property type="match status" value="1"/>
</dbReference>
<dbReference type="PROSITE" id="PS51740">
    <property type="entry name" value="SPOVT_ABRB"/>
    <property type="match status" value="1"/>
</dbReference>
<keyword evidence="6" id="KW-0804">Transcription</keyword>
<keyword evidence="2" id="KW-0749">Sporulation</keyword>
<reference evidence="9 10" key="1">
    <citation type="submission" date="2015-12" db="EMBL/GenBank/DDBJ databases">
        <title>Bacillus cereus Group isolate.</title>
        <authorList>
            <person name="Kovac J."/>
        </authorList>
    </citation>
    <scope>NUCLEOTIDE SEQUENCE [LARGE SCALE GENOMIC DNA]</scope>
    <source>
        <strain evidence="9 10">FSL W8-0275</strain>
    </source>
</reference>
<keyword evidence="4 7" id="KW-0238">DNA-binding</keyword>
<evidence type="ECO:0000313" key="9">
    <source>
        <dbReference type="EMBL" id="KXX95464.1"/>
    </source>
</evidence>
<dbReference type="RefSeq" id="WP_046947106.1">
    <property type="nucleotide sequence ID" value="NZ_CP113429.1"/>
</dbReference>
<dbReference type="Pfam" id="PF04014">
    <property type="entry name" value="MazE_antitoxin"/>
    <property type="match status" value="1"/>
</dbReference>
<dbReference type="EMBL" id="LOMT01000101">
    <property type="protein sequence ID" value="KXX95464.1"/>
    <property type="molecule type" value="Genomic_DNA"/>
</dbReference>
<evidence type="ECO:0000256" key="6">
    <source>
        <dbReference type="ARBA" id="ARBA00023163"/>
    </source>
</evidence>
<keyword evidence="3" id="KW-0805">Transcription regulation</keyword>
<protein>
    <submittedName>
        <fullName evidence="9">AbrB family transcriptional regulator</fullName>
    </submittedName>
</protein>
<evidence type="ECO:0000313" key="10">
    <source>
        <dbReference type="Proteomes" id="UP000075591"/>
    </source>
</evidence>
<comment type="caution">
    <text evidence="9">The sequence shown here is derived from an EMBL/GenBank/DDBJ whole genome shotgun (WGS) entry which is preliminary data.</text>
</comment>
<dbReference type="SMART" id="SM00966">
    <property type="entry name" value="SpoVT_AbrB"/>
    <property type="match status" value="1"/>
</dbReference>
<dbReference type="InterPro" id="IPR037914">
    <property type="entry name" value="SpoVT-AbrB_sf"/>
</dbReference>
<evidence type="ECO:0000256" key="1">
    <source>
        <dbReference type="ARBA" id="ARBA00022491"/>
    </source>
</evidence>
<sequence>MKATGIVRKVDELGRVVIPKELRDTLGIGIKSPLEIFVDNENIILKRYSPYNACQITGEVTERNITLADGKITLSPNGARHLAEELEKFLVK</sequence>
<accession>A0A150B2E5</accession>
<dbReference type="FunFam" id="2.10.260.10:FF:000001">
    <property type="entry name" value="Stage V sporulation protein T"/>
    <property type="match status" value="1"/>
</dbReference>
<dbReference type="InterPro" id="IPR052731">
    <property type="entry name" value="B_subtilis_Trans_State_Reg"/>
</dbReference>
<organism evidence="9 10">
    <name type="scientific">Bacillus cereus</name>
    <dbReference type="NCBI Taxonomy" id="1396"/>
    <lineage>
        <taxon>Bacteria</taxon>
        <taxon>Bacillati</taxon>
        <taxon>Bacillota</taxon>
        <taxon>Bacilli</taxon>
        <taxon>Bacillales</taxon>
        <taxon>Bacillaceae</taxon>
        <taxon>Bacillus</taxon>
        <taxon>Bacillus cereus group</taxon>
    </lineage>
</organism>
<dbReference type="GO" id="GO:0030435">
    <property type="term" value="P:sporulation resulting in formation of a cellular spore"/>
    <property type="evidence" value="ECO:0007669"/>
    <property type="project" value="UniProtKB-KW"/>
</dbReference>
<feature type="domain" description="SpoVT-AbrB" evidence="8">
    <location>
        <begin position="5"/>
        <end position="50"/>
    </location>
</feature>
<dbReference type="Proteomes" id="UP000075591">
    <property type="component" value="Unassembled WGS sequence"/>
</dbReference>
<keyword evidence="1" id="KW-0678">Repressor</keyword>
<proteinExistence type="predicted"/>
<dbReference type="NCBIfam" id="TIGR01439">
    <property type="entry name" value="lp_hng_hel_AbrB"/>
    <property type="match status" value="1"/>
</dbReference>
<evidence type="ECO:0000259" key="8">
    <source>
        <dbReference type="PROSITE" id="PS51740"/>
    </source>
</evidence>
<gene>
    <name evidence="9" type="ORF">AT274_03995</name>
</gene>
<dbReference type="PANTHER" id="PTHR36432">
    <property type="match status" value="1"/>
</dbReference>
<evidence type="ECO:0000256" key="2">
    <source>
        <dbReference type="ARBA" id="ARBA00022969"/>
    </source>
</evidence>
<evidence type="ECO:0000256" key="4">
    <source>
        <dbReference type="ARBA" id="ARBA00023125"/>
    </source>
</evidence>
<evidence type="ECO:0000256" key="3">
    <source>
        <dbReference type="ARBA" id="ARBA00023015"/>
    </source>
</evidence>
<keyword evidence="5" id="KW-0010">Activator</keyword>
<dbReference type="AlphaFoldDB" id="A0A150B2E5"/>
<evidence type="ECO:0000256" key="7">
    <source>
        <dbReference type="PROSITE-ProRule" id="PRU01076"/>
    </source>
</evidence>
<evidence type="ECO:0000256" key="5">
    <source>
        <dbReference type="ARBA" id="ARBA00023159"/>
    </source>
</evidence>
<dbReference type="PATRIC" id="fig|1396.432.peg.5516"/>
<dbReference type="Gene3D" id="2.10.260.10">
    <property type="match status" value="1"/>
</dbReference>
<name>A0A150B2E5_BACCE</name>